<organism evidence="6 7">
    <name type="scientific">Parapedobacter koreensis</name>
    <dbReference type="NCBI Taxonomy" id="332977"/>
    <lineage>
        <taxon>Bacteria</taxon>
        <taxon>Pseudomonadati</taxon>
        <taxon>Bacteroidota</taxon>
        <taxon>Sphingobacteriia</taxon>
        <taxon>Sphingobacteriales</taxon>
        <taxon>Sphingobacteriaceae</taxon>
        <taxon>Parapedobacter</taxon>
    </lineage>
</organism>
<evidence type="ECO:0000256" key="2">
    <source>
        <dbReference type="ARBA" id="ARBA00023125"/>
    </source>
</evidence>
<dbReference type="GO" id="GO:0003700">
    <property type="term" value="F:DNA-binding transcription factor activity"/>
    <property type="evidence" value="ECO:0007669"/>
    <property type="project" value="InterPro"/>
</dbReference>
<proteinExistence type="predicted"/>
<dbReference type="AlphaFoldDB" id="A0A1H7JK62"/>
<dbReference type="InterPro" id="IPR018060">
    <property type="entry name" value="HTH_AraC"/>
</dbReference>
<feature type="domain" description="HTH araC/xylS-type" evidence="5">
    <location>
        <begin position="411"/>
        <end position="519"/>
    </location>
</feature>
<dbReference type="Gene3D" id="1.25.40.10">
    <property type="entry name" value="Tetratricopeptide repeat domain"/>
    <property type="match status" value="1"/>
</dbReference>
<keyword evidence="1" id="KW-0805">Transcription regulation</keyword>
<dbReference type="SUPFAM" id="SSF46689">
    <property type="entry name" value="Homeodomain-like"/>
    <property type="match status" value="1"/>
</dbReference>
<evidence type="ECO:0000259" key="5">
    <source>
        <dbReference type="PROSITE" id="PS01124"/>
    </source>
</evidence>
<accession>A0A1H7JK62</accession>
<dbReference type="SUPFAM" id="SSF48452">
    <property type="entry name" value="TPR-like"/>
    <property type="match status" value="2"/>
</dbReference>
<dbReference type="PROSITE" id="PS01124">
    <property type="entry name" value="HTH_ARAC_FAMILY_2"/>
    <property type="match status" value="1"/>
</dbReference>
<evidence type="ECO:0000313" key="7">
    <source>
        <dbReference type="Proteomes" id="UP000198916"/>
    </source>
</evidence>
<keyword evidence="7" id="KW-1185">Reference proteome</keyword>
<dbReference type="SMART" id="SM00028">
    <property type="entry name" value="TPR"/>
    <property type="match status" value="3"/>
</dbReference>
<dbReference type="SMART" id="SM00342">
    <property type="entry name" value="HTH_ARAC"/>
    <property type="match status" value="1"/>
</dbReference>
<evidence type="ECO:0000256" key="1">
    <source>
        <dbReference type="ARBA" id="ARBA00023015"/>
    </source>
</evidence>
<dbReference type="PANTHER" id="PTHR43280:SF2">
    <property type="entry name" value="HTH-TYPE TRANSCRIPTIONAL REGULATOR EXSA"/>
    <property type="match status" value="1"/>
</dbReference>
<dbReference type="Pfam" id="PF13424">
    <property type="entry name" value="TPR_12"/>
    <property type="match status" value="1"/>
</dbReference>
<keyword evidence="4" id="KW-0812">Transmembrane</keyword>
<dbReference type="InterPro" id="IPR009057">
    <property type="entry name" value="Homeodomain-like_sf"/>
</dbReference>
<sequence>MCAAISSLMKQFLIAITCLFTVTYLFSQSPEEDFNRAFMHIYMHTASEDINVALEAADSLYRVAGSDIQKIRSLMLISDMFHRMSNRDSSIHYAIKAERIAERTTNHAWQARICGVLSTQHRETGLFSAGKQYVEKGLRAIEKVDNPEVVNQFKGQCFQELGFYALAEKQYHEAIAHFKRADLFFINLADSTIRHFALAQNDERLGLCHMELGAIDSAKFYYERALVLERRASEAETPMKGFIYDGLGRVHLAKQQYGLADSCFQRALAIAEASGFPNLKISVYKNLAHYHQLTGNEEGYHQYNEKYLREIGDDAARHRKYADNILARIQQKVLELSATNRMLGIAAAAFIVLAGLSMGMYIRRQRKNQRRYKDVISRLRSARTQALAVVPATVETSSDRDKDLMPESTKQELLRKLEHFESSQQFTERNISIAVLAGKMKTNTKYLSYIINNYRNKDFNSYINELRINYIISKIGADNRYLNYKISYLAEECGFATHSQFTTVFRNITGLSPSTFLTYLKKDEQVGDNTMVN</sequence>
<keyword evidence="3" id="KW-0804">Transcription</keyword>
<keyword evidence="4" id="KW-0472">Membrane</keyword>
<evidence type="ECO:0000256" key="3">
    <source>
        <dbReference type="ARBA" id="ARBA00023163"/>
    </source>
</evidence>
<dbReference type="Pfam" id="PF12833">
    <property type="entry name" value="HTH_18"/>
    <property type="match status" value="1"/>
</dbReference>
<dbReference type="InterPro" id="IPR019734">
    <property type="entry name" value="TPR_rpt"/>
</dbReference>
<reference evidence="7" key="1">
    <citation type="submission" date="2016-10" db="EMBL/GenBank/DDBJ databases">
        <authorList>
            <person name="Varghese N."/>
            <person name="Submissions S."/>
        </authorList>
    </citation>
    <scope>NUCLEOTIDE SEQUENCE [LARGE SCALE GENOMIC DNA]</scope>
    <source>
        <strain evidence="7">Jip14</strain>
    </source>
</reference>
<keyword evidence="4" id="KW-1133">Transmembrane helix</keyword>
<dbReference type="Proteomes" id="UP000198916">
    <property type="component" value="Unassembled WGS sequence"/>
</dbReference>
<keyword evidence="2" id="KW-0238">DNA-binding</keyword>
<protein>
    <submittedName>
        <fullName evidence="6">Tetratricopeptide repeat-containing protein</fullName>
    </submittedName>
</protein>
<evidence type="ECO:0000313" key="6">
    <source>
        <dbReference type="EMBL" id="SEK74971.1"/>
    </source>
</evidence>
<dbReference type="STRING" id="332977.SAMN05421740_102588"/>
<dbReference type="InterPro" id="IPR011990">
    <property type="entry name" value="TPR-like_helical_dom_sf"/>
</dbReference>
<dbReference type="EMBL" id="FNZR01000002">
    <property type="protein sequence ID" value="SEK74971.1"/>
    <property type="molecule type" value="Genomic_DNA"/>
</dbReference>
<dbReference type="PANTHER" id="PTHR43280">
    <property type="entry name" value="ARAC-FAMILY TRANSCRIPTIONAL REGULATOR"/>
    <property type="match status" value="1"/>
</dbReference>
<dbReference type="GO" id="GO:0043565">
    <property type="term" value="F:sequence-specific DNA binding"/>
    <property type="evidence" value="ECO:0007669"/>
    <property type="project" value="InterPro"/>
</dbReference>
<feature type="transmembrane region" description="Helical" evidence="4">
    <location>
        <begin position="342"/>
        <end position="362"/>
    </location>
</feature>
<dbReference type="Gene3D" id="1.10.10.60">
    <property type="entry name" value="Homeodomain-like"/>
    <property type="match status" value="2"/>
</dbReference>
<gene>
    <name evidence="6" type="ORF">SAMN05421740_102588</name>
</gene>
<evidence type="ECO:0000256" key="4">
    <source>
        <dbReference type="SAM" id="Phobius"/>
    </source>
</evidence>
<name>A0A1H7JK62_9SPHI</name>